<dbReference type="AlphaFoldDB" id="A0A286GN93"/>
<dbReference type="RefSeq" id="WP_141415147.1">
    <property type="nucleotide sequence ID" value="NZ_OCNJ01000006.1"/>
</dbReference>
<evidence type="ECO:0000313" key="1">
    <source>
        <dbReference type="EMBL" id="SOD97013.1"/>
    </source>
</evidence>
<evidence type="ECO:0000313" key="2">
    <source>
        <dbReference type="Proteomes" id="UP000219621"/>
    </source>
</evidence>
<accession>A0A286GN93</accession>
<reference evidence="1 2" key="1">
    <citation type="submission" date="2017-09" db="EMBL/GenBank/DDBJ databases">
        <authorList>
            <person name="Ehlers B."/>
            <person name="Leendertz F.H."/>
        </authorList>
    </citation>
    <scope>NUCLEOTIDE SEQUENCE [LARGE SCALE GENOMIC DNA]</scope>
    <source>
        <strain evidence="1 2">USBA 140</strain>
    </source>
</reference>
<dbReference type="EMBL" id="OCNJ01000006">
    <property type="protein sequence ID" value="SOD97013.1"/>
    <property type="molecule type" value="Genomic_DNA"/>
</dbReference>
<gene>
    <name evidence="1" type="ORF">SAMN05421508_106207</name>
</gene>
<name>A0A286GN93_9PROT</name>
<dbReference type="Proteomes" id="UP000219621">
    <property type="component" value="Unassembled WGS sequence"/>
</dbReference>
<keyword evidence="2" id="KW-1185">Reference proteome</keyword>
<protein>
    <submittedName>
        <fullName evidence="1">Uncharacterized protein</fullName>
    </submittedName>
</protein>
<organism evidence="1 2">
    <name type="scientific">Caenispirillum bisanense</name>
    <dbReference type="NCBI Taxonomy" id="414052"/>
    <lineage>
        <taxon>Bacteria</taxon>
        <taxon>Pseudomonadati</taxon>
        <taxon>Pseudomonadota</taxon>
        <taxon>Alphaproteobacteria</taxon>
        <taxon>Rhodospirillales</taxon>
        <taxon>Novispirillaceae</taxon>
        <taxon>Caenispirillum</taxon>
    </lineage>
</organism>
<proteinExistence type="predicted"/>
<dbReference type="OrthoDB" id="7298413at2"/>
<sequence>MTKQKTFLVELEVIAPDGAVSTLYCSTGVVRPFPPSDPHRPNQIYDPRVLEPVNYSTEIFADLQSQTGAIGVGVCILSNADGALNYLRDYALGSVSVYWGEIGAAFADYTQILSGRAEGAAFETSLTNADRYRFGLWDARRVLDKPLSENKYSGTGLYDGSTTGVTGQTKPYALGKVRGVAAPQVGSNLVYQLSDGPILSVDGIFDRGGDMGLTLAGDYSGTAFDSATPSATQYATDKARGLVKLGTSPGGTVTFDFTASTATPSAVISGALVRAGVPSGSVGASVSGLASTASVGVYTRGDTAGTTVETVCRSVGGAVVPDASGTWQAVLLGLPVAGSSVATFTAWDVVELSTTTGFPAPVWRVVVQYDRNHTPMGSNEIAQALIGTDRAGWLDAEWREAVAENTTTRDRYPSAAEIVLPTALTEKADAEALAAQLLAMHGVPRQSYEMTVELTAGNLGIRMGDTVYLDLPGKSISKHFVVTSVAPTTAGLNKITFGLWG</sequence>